<accession>A0ABU5MWZ1</accession>
<proteinExistence type="predicted"/>
<name>A0ABU5MWZ1_9BACT</name>
<reference evidence="1 2" key="1">
    <citation type="journal article" date="2024" name="Appl. Environ. Microbiol.">
        <title>Pontiella agarivorans sp. nov., a novel marine anaerobic bacterium capable of degrading macroalgal polysaccharides and fixing nitrogen.</title>
        <authorList>
            <person name="Liu N."/>
            <person name="Kivenson V."/>
            <person name="Peng X."/>
            <person name="Cui Z."/>
            <person name="Lankiewicz T.S."/>
            <person name="Gosselin K.M."/>
            <person name="English C.J."/>
            <person name="Blair E.M."/>
            <person name="O'Malley M.A."/>
            <person name="Valentine D.L."/>
        </authorList>
    </citation>
    <scope>NUCLEOTIDE SEQUENCE [LARGE SCALE GENOMIC DNA]</scope>
    <source>
        <strain evidence="1 2">NLcol2</strain>
    </source>
</reference>
<evidence type="ECO:0000313" key="1">
    <source>
        <dbReference type="EMBL" id="MDZ8118733.1"/>
    </source>
</evidence>
<gene>
    <name evidence="1" type="ORF">P9H32_08830</name>
</gene>
<dbReference type="RefSeq" id="WP_322608531.1">
    <property type="nucleotide sequence ID" value="NZ_JARVCO010000010.1"/>
</dbReference>
<evidence type="ECO:0000313" key="2">
    <source>
        <dbReference type="Proteomes" id="UP001290861"/>
    </source>
</evidence>
<dbReference type="EMBL" id="JARVCO010000010">
    <property type="protein sequence ID" value="MDZ8118733.1"/>
    <property type="molecule type" value="Genomic_DNA"/>
</dbReference>
<organism evidence="1 2">
    <name type="scientific">Pontiella agarivorans</name>
    <dbReference type="NCBI Taxonomy" id="3038953"/>
    <lineage>
        <taxon>Bacteria</taxon>
        <taxon>Pseudomonadati</taxon>
        <taxon>Kiritimatiellota</taxon>
        <taxon>Kiritimatiellia</taxon>
        <taxon>Kiritimatiellales</taxon>
        <taxon>Pontiellaceae</taxon>
        <taxon>Pontiella</taxon>
    </lineage>
</organism>
<sequence>MESIKEVRIHSIVNWRKDLIDEKYVKDSYPDTWEVPLLELVTFDQTG</sequence>
<keyword evidence="2" id="KW-1185">Reference proteome</keyword>
<comment type="caution">
    <text evidence="1">The sequence shown here is derived from an EMBL/GenBank/DDBJ whole genome shotgun (WGS) entry which is preliminary data.</text>
</comment>
<protein>
    <submittedName>
        <fullName evidence="1">Uncharacterized protein</fullName>
    </submittedName>
</protein>
<dbReference type="Proteomes" id="UP001290861">
    <property type="component" value="Unassembled WGS sequence"/>
</dbReference>